<dbReference type="SUPFAM" id="SSF48726">
    <property type="entry name" value="Immunoglobulin"/>
    <property type="match status" value="3"/>
</dbReference>
<sequence length="449" mass="49577">MLDLDSWPHTPHGVLLLTLLLGLSGEHAQEYNNISCVKGKILTQDPTSSSSQTQFSGQRFIYYRGTNEEQKKGEHEQGRAATEDLKVIQHEKAVSVSAGESATLNCIVTSLRPLGPIKWFRGTGQSRKLRYDFTGEKFPRVTNVTDVTKRTNLDFSIRISNVTTYDAGTYYCVKFQKADSDKEFLSGGGTVLYVLAKPSPPVVLGPAAKVAPGQTVNYTCKSHGFYPRNIMLKWFKDRNELSPFQTTVDPKGESISYSISSTTHVVLSAGDVHSQITCEVAHVTLQGGQLRGTAKLSDIVLVSPTLEISEQPSVIWNLIGVTGQVNKFYPSKLRLTWIENGNISHTEDPSTFTVNKDGTYSWTSWHIVNVSAHEEDIILTCQVEHDQQPQEITTHTVMVSAHQREQGISTMSELKTSDTAEILVAVLLGPKLLLVIGASAIYIHKKQKA</sequence>
<evidence type="ECO:0000256" key="4">
    <source>
        <dbReference type="ARBA" id="ARBA00022737"/>
    </source>
</evidence>
<feature type="chain" id="PRO_5035151242" description="Tyrosine-protein phosphatase non-receptor type substrate 1" evidence="17">
    <location>
        <begin position="29"/>
        <end position="449"/>
    </location>
</feature>
<dbReference type="InterPro" id="IPR003597">
    <property type="entry name" value="Ig_C1-set"/>
</dbReference>
<feature type="domain" description="Ig-like" evidence="18">
    <location>
        <begin position="83"/>
        <end position="172"/>
    </location>
</feature>
<dbReference type="GO" id="GO:0032680">
    <property type="term" value="P:regulation of tumor necrosis factor production"/>
    <property type="evidence" value="ECO:0007669"/>
    <property type="project" value="UniProtKB-ARBA"/>
</dbReference>
<evidence type="ECO:0000256" key="2">
    <source>
        <dbReference type="ARBA" id="ARBA00022692"/>
    </source>
</evidence>
<evidence type="ECO:0000256" key="3">
    <source>
        <dbReference type="ARBA" id="ARBA00022729"/>
    </source>
</evidence>
<dbReference type="PANTHER" id="PTHR19971">
    <property type="entry name" value="SIGNAL-REGULATORY PROTEIN BETA"/>
    <property type="match status" value="1"/>
</dbReference>
<proteinExistence type="predicted"/>
<dbReference type="InterPro" id="IPR013783">
    <property type="entry name" value="Ig-like_fold"/>
</dbReference>
<keyword evidence="5 16" id="KW-1133">Transmembrane helix</keyword>
<keyword evidence="9" id="KW-0325">Glycoprotein</keyword>
<evidence type="ECO:0000256" key="5">
    <source>
        <dbReference type="ARBA" id="ARBA00022989"/>
    </source>
</evidence>
<dbReference type="EMBL" id="JAATJU010028071">
    <property type="protein sequence ID" value="KAH0499971.1"/>
    <property type="molecule type" value="Genomic_DNA"/>
</dbReference>
<dbReference type="Proteomes" id="UP000710432">
    <property type="component" value="Unassembled WGS sequence"/>
</dbReference>
<accession>A0A8J6KIA0</accession>
<keyword evidence="2 16" id="KW-0812">Transmembrane</keyword>
<gene>
    <name evidence="19" type="ORF">LTLLF_203445</name>
</gene>
<dbReference type="GO" id="GO:0050765">
    <property type="term" value="P:negative regulation of phagocytosis"/>
    <property type="evidence" value="ECO:0007669"/>
    <property type="project" value="UniProtKB-ARBA"/>
</dbReference>
<evidence type="ECO:0000256" key="13">
    <source>
        <dbReference type="ARBA" id="ARBA00076461"/>
    </source>
</evidence>
<evidence type="ECO:0000256" key="8">
    <source>
        <dbReference type="ARBA" id="ARBA00023157"/>
    </source>
</evidence>
<dbReference type="SMART" id="SM00409">
    <property type="entry name" value="IG"/>
    <property type="match status" value="2"/>
</dbReference>
<dbReference type="GO" id="GO:0016020">
    <property type="term" value="C:membrane"/>
    <property type="evidence" value="ECO:0007669"/>
    <property type="project" value="UniProtKB-SubCell"/>
</dbReference>
<evidence type="ECO:0000256" key="17">
    <source>
        <dbReference type="SAM" id="SignalP"/>
    </source>
</evidence>
<dbReference type="GO" id="GO:0097529">
    <property type="term" value="P:myeloid leukocyte migration"/>
    <property type="evidence" value="ECO:0007669"/>
    <property type="project" value="UniProtKB-ARBA"/>
</dbReference>
<evidence type="ECO:0000256" key="10">
    <source>
        <dbReference type="ARBA" id="ARBA00023319"/>
    </source>
</evidence>
<dbReference type="InterPro" id="IPR036179">
    <property type="entry name" value="Ig-like_dom_sf"/>
</dbReference>
<evidence type="ECO:0000256" key="12">
    <source>
        <dbReference type="ARBA" id="ARBA00075252"/>
    </source>
</evidence>
<dbReference type="AlphaFoldDB" id="A0A8J6KIA0"/>
<dbReference type="Pfam" id="PF07654">
    <property type="entry name" value="C1-set"/>
    <property type="match status" value="2"/>
</dbReference>
<dbReference type="InterPro" id="IPR007110">
    <property type="entry name" value="Ig-like_dom"/>
</dbReference>
<evidence type="ECO:0000256" key="16">
    <source>
        <dbReference type="SAM" id="Phobius"/>
    </source>
</evidence>
<dbReference type="GO" id="GO:0045428">
    <property type="term" value="P:regulation of nitric oxide biosynthetic process"/>
    <property type="evidence" value="ECO:0007669"/>
    <property type="project" value="UniProtKB-ARBA"/>
</dbReference>
<keyword evidence="4" id="KW-0677">Repeat</keyword>
<evidence type="ECO:0000256" key="15">
    <source>
        <dbReference type="ARBA" id="ARBA00080624"/>
    </source>
</evidence>
<dbReference type="SMART" id="SM00407">
    <property type="entry name" value="IGc1"/>
    <property type="match status" value="2"/>
</dbReference>
<feature type="signal peptide" evidence="17">
    <location>
        <begin position="1"/>
        <end position="28"/>
    </location>
</feature>
<evidence type="ECO:0000313" key="19">
    <source>
        <dbReference type="EMBL" id="KAH0499971.1"/>
    </source>
</evidence>
<dbReference type="GO" id="GO:0032675">
    <property type="term" value="P:regulation of interleukin-6 production"/>
    <property type="evidence" value="ECO:0007669"/>
    <property type="project" value="UniProtKB-ARBA"/>
</dbReference>
<evidence type="ECO:0000256" key="1">
    <source>
        <dbReference type="ARBA" id="ARBA00004479"/>
    </source>
</evidence>
<evidence type="ECO:0000256" key="6">
    <source>
        <dbReference type="ARBA" id="ARBA00023036"/>
    </source>
</evidence>
<comment type="caution">
    <text evidence="19">The sequence shown here is derived from an EMBL/GenBank/DDBJ whole genome shotgun (WGS) entry which is preliminary data.</text>
</comment>
<dbReference type="FunFam" id="2.60.40.10:FF:000295">
    <property type="entry name" value="Tyrosine-protein phosphatase non-receptor type substrate 1"/>
    <property type="match status" value="1"/>
</dbReference>
<reference evidence="19" key="1">
    <citation type="submission" date="2020-03" db="EMBL/GenBank/DDBJ databases">
        <title>Studies in the Genomics of Life Span.</title>
        <authorList>
            <person name="Glass D."/>
        </authorList>
    </citation>
    <scope>NUCLEOTIDE SEQUENCE</scope>
    <source>
        <strain evidence="19">LTLLF</strain>
        <tissue evidence="19">Muscle</tissue>
    </source>
</reference>
<name>A0A8J6KIA0_MICOH</name>
<dbReference type="Gene3D" id="2.60.40.10">
    <property type="entry name" value="Immunoglobulins"/>
    <property type="match status" value="3"/>
</dbReference>
<evidence type="ECO:0000256" key="11">
    <source>
        <dbReference type="ARBA" id="ARBA00068108"/>
    </source>
</evidence>
<feature type="domain" description="Ig-like" evidence="18">
    <location>
        <begin position="200"/>
        <end position="297"/>
    </location>
</feature>
<keyword evidence="3 17" id="KW-0732">Signal</keyword>
<dbReference type="CDD" id="cd16085">
    <property type="entry name" value="IgC1_SIRP_domain_3"/>
    <property type="match status" value="1"/>
</dbReference>
<evidence type="ECO:0000256" key="9">
    <source>
        <dbReference type="ARBA" id="ARBA00023180"/>
    </source>
</evidence>
<dbReference type="FunFam" id="2.60.40.10:FF:000454">
    <property type="entry name" value="Tyrosine-protein phosphatase non-receptor type substrate 1"/>
    <property type="match status" value="1"/>
</dbReference>
<keyword evidence="8" id="KW-1015">Disulfide bond</keyword>
<dbReference type="PROSITE" id="PS50835">
    <property type="entry name" value="IG_LIKE"/>
    <property type="match status" value="2"/>
</dbReference>
<keyword evidence="6" id="KW-0729">SH3-binding</keyword>
<keyword evidence="10" id="KW-0393">Immunoglobulin domain</keyword>
<protein>
    <recommendedName>
        <fullName evidence="11">Tyrosine-protein phosphatase non-receptor type substrate 1</fullName>
    </recommendedName>
    <alternativeName>
        <fullName evidence="13">Brain Ig-like molecule with tyrosine-based activation motifs</fullName>
    </alternativeName>
    <alternativeName>
        <fullName evidence="14">CD172 antigen-like family member A</fullName>
    </alternativeName>
    <alternativeName>
        <fullName evidence="12">Inhibitory receptor SHPS-1</fullName>
    </alternativeName>
    <alternativeName>
        <fullName evidence="15">Signal-regulatory protein alpha-1</fullName>
    </alternativeName>
</protein>
<keyword evidence="7 16" id="KW-0472">Membrane</keyword>
<dbReference type="Pfam" id="PF07686">
    <property type="entry name" value="V-set"/>
    <property type="match status" value="1"/>
</dbReference>
<feature type="transmembrane region" description="Helical" evidence="16">
    <location>
        <begin position="422"/>
        <end position="443"/>
    </location>
</feature>
<dbReference type="GO" id="GO:0017124">
    <property type="term" value="F:SH3 domain binding"/>
    <property type="evidence" value="ECO:0007669"/>
    <property type="project" value="UniProtKB-KW"/>
</dbReference>
<dbReference type="InterPro" id="IPR013106">
    <property type="entry name" value="Ig_V-set"/>
</dbReference>
<evidence type="ECO:0000313" key="20">
    <source>
        <dbReference type="Proteomes" id="UP000710432"/>
    </source>
</evidence>
<dbReference type="GO" id="GO:0019903">
    <property type="term" value="F:protein phosphatase binding"/>
    <property type="evidence" value="ECO:0007669"/>
    <property type="project" value="UniProtKB-ARBA"/>
</dbReference>
<dbReference type="InterPro" id="IPR003599">
    <property type="entry name" value="Ig_sub"/>
</dbReference>
<evidence type="ECO:0000256" key="7">
    <source>
        <dbReference type="ARBA" id="ARBA00023136"/>
    </source>
</evidence>
<evidence type="ECO:0000256" key="14">
    <source>
        <dbReference type="ARBA" id="ARBA00079421"/>
    </source>
</evidence>
<evidence type="ECO:0000259" key="18">
    <source>
        <dbReference type="PROSITE" id="PS50835"/>
    </source>
</evidence>
<comment type="subcellular location">
    <subcellularLocation>
        <location evidence="1">Membrane</location>
        <topology evidence="1">Single-pass type I membrane protein</topology>
    </subcellularLocation>
</comment>
<organism evidence="19 20">
    <name type="scientific">Microtus ochrogaster</name>
    <name type="common">Prairie vole</name>
    <dbReference type="NCBI Taxonomy" id="79684"/>
    <lineage>
        <taxon>Eukaryota</taxon>
        <taxon>Metazoa</taxon>
        <taxon>Chordata</taxon>
        <taxon>Craniata</taxon>
        <taxon>Vertebrata</taxon>
        <taxon>Euteleostomi</taxon>
        <taxon>Mammalia</taxon>
        <taxon>Eutheria</taxon>
        <taxon>Euarchontoglires</taxon>
        <taxon>Glires</taxon>
        <taxon>Rodentia</taxon>
        <taxon>Myomorpha</taxon>
        <taxon>Muroidea</taxon>
        <taxon>Cricetidae</taxon>
        <taxon>Arvicolinae</taxon>
        <taxon>Microtus</taxon>
    </lineage>
</organism>
<dbReference type="InterPro" id="IPR051755">
    <property type="entry name" value="Ig-like_CS_Receptor"/>
</dbReference>